<proteinExistence type="predicted"/>
<keyword evidence="2" id="KW-0472">Membrane</keyword>
<dbReference type="EMBL" id="CVMT01000004">
    <property type="protein sequence ID" value="CRG88136.1"/>
    <property type="molecule type" value="Genomic_DNA"/>
</dbReference>
<evidence type="ECO:0000313" key="3">
    <source>
        <dbReference type="EMBL" id="CRG88136.1"/>
    </source>
</evidence>
<keyword evidence="4" id="KW-1185">Reference proteome</keyword>
<dbReference type="OrthoDB" id="2386090at2759"/>
<feature type="transmembrane region" description="Helical" evidence="2">
    <location>
        <begin position="97"/>
        <end position="123"/>
    </location>
</feature>
<feature type="compositionally biased region" description="Basic and acidic residues" evidence="1">
    <location>
        <begin position="402"/>
        <end position="412"/>
    </location>
</feature>
<evidence type="ECO:0000256" key="2">
    <source>
        <dbReference type="SAM" id="Phobius"/>
    </source>
</evidence>
<organism evidence="3 4">
    <name type="scientific">Talaromyces islandicus</name>
    <name type="common">Penicillium islandicum</name>
    <dbReference type="NCBI Taxonomy" id="28573"/>
    <lineage>
        <taxon>Eukaryota</taxon>
        <taxon>Fungi</taxon>
        <taxon>Dikarya</taxon>
        <taxon>Ascomycota</taxon>
        <taxon>Pezizomycotina</taxon>
        <taxon>Eurotiomycetes</taxon>
        <taxon>Eurotiomycetidae</taxon>
        <taxon>Eurotiales</taxon>
        <taxon>Trichocomaceae</taxon>
        <taxon>Talaromyces</taxon>
        <taxon>Talaromyces sect. Islandici</taxon>
    </lineage>
</organism>
<reference evidence="3 4" key="1">
    <citation type="submission" date="2015-04" db="EMBL/GenBank/DDBJ databases">
        <authorList>
            <person name="Syromyatnikov M.Y."/>
            <person name="Popov V.N."/>
        </authorList>
    </citation>
    <scope>NUCLEOTIDE SEQUENCE [LARGE SCALE GENOMIC DNA]</scope>
    <source>
        <strain evidence="3">WF-38-12</strain>
    </source>
</reference>
<feature type="region of interest" description="Disordered" evidence="1">
    <location>
        <begin position="44"/>
        <end position="76"/>
    </location>
</feature>
<evidence type="ECO:0000313" key="4">
    <source>
        <dbReference type="Proteomes" id="UP000054383"/>
    </source>
</evidence>
<protein>
    <submittedName>
        <fullName evidence="3">Uncharacterized protein</fullName>
    </submittedName>
</protein>
<gene>
    <name evidence="3" type="ORF">PISL3812_05163</name>
</gene>
<feature type="region of interest" description="Disordered" evidence="1">
    <location>
        <begin position="318"/>
        <end position="421"/>
    </location>
</feature>
<dbReference type="AlphaFoldDB" id="A0A0U1LZ28"/>
<keyword evidence="2" id="KW-1133">Transmembrane helix</keyword>
<feature type="transmembrane region" description="Helical" evidence="2">
    <location>
        <begin position="130"/>
        <end position="148"/>
    </location>
</feature>
<name>A0A0U1LZ28_TALIS</name>
<accession>A0A0U1LZ28</accession>
<evidence type="ECO:0000256" key="1">
    <source>
        <dbReference type="SAM" id="MobiDB-lite"/>
    </source>
</evidence>
<feature type="compositionally biased region" description="Basic residues" evidence="1">
    <location>
        <begin position="390"/>
        <end position="399"/>
    </location>
</feature>
<sequence length="436" mass="47142">MKPSPLAFSSLCRAANPVAALRCPAQRHLQTRISIRFKSASSSKVKYSPSKPVPVAPRQAPTQPPLASKAGQHWRPTPRQVVTPEKILIYHGGTGKIVFLGVLRTATLFICGASTMIIAPAFFADEFPAYLAPLIVIGGALPLIFVAYTTAPFVNNIYLHLPPFARKSREVALQYAKDLPSSAVLSIRTMKMTTIPRVTEARISDLVPDKALVRPVSFRNQNPASAPWWKGGTLKQFYVTKESKTTRGTSKFFPEMWQDDQSKALPLTNAEIKLIALGVRFTGEGGKMDYEKIAHYGGYTKGSAQVLYRKAHRKLLDAFPDPGEASYNNTTTSRGKAGGGSVKKRKTASAPAAEDAEGDADAAPTAGEPATPGDGSAGVDGEARTPTKSPVKRQRKSPVKKTAAESELKKEEQDSDVQNDMIKMEQLDSIFTAAGM</sequence>
<dbReference type="Proteomes" id="UP000054383">
    <property type="component" value="Unassembled WGS sequence"/>
</dbReference>
<keyword evidence="2" id="KW-0812">Transmembrane</keyword>
<feature type="compositionally biased region" description="Low complexity" evidence="1">
    <location>
        <begin position="361"/>
        <end position="374"/>
    </location>
</feature>